<comment type="caution">
    <text evidence="2">The sequence shown here is derived from an EMBL/GenBank/DDBJ whole genome shotgun (WGS) entry which is preliminary data.</text>
</comment>
<keyword evidence="1" id="KW-0732">Signal</keyword>
<protein>
    <submittedName>
        <fullName evidence="2">Uncharacterized protein</fullName>
    </submittedName>
</protein>
<dbReference type="AlphaFoldDB" id="A0A094YYJ3"/>
<accession>A0A094YYJ3</accession>
<name>A0A094YYJ3_HOEPD</name>
<proteinExistence type="predicted"/>
<organism evidence="2 3">
    <name type="scientific">Hoeflea phototrophica (strain DSM 17068 / NCIMB 14078 / DFL-43)</name>
    <dbReference type="NCBI Taxonomy" id="411684"/>
    <lineage>
        <taxon>Bacteria</taxon>
        <taxon>Pseudomonadati</taxon>
        <taxon>Pseudomonadota</taxon>
        <taxon>Alphaproteobacteria</taxon>
        <taxon>Hyphomicrobiales</taxon>
        <taxon>Rhizobiaceae</taxon>
        <taxon>Hoeflea</taxon>
    </lineage>
</organism>
<dbReference type="RefSeq" id="WP_156970322.1">
    <property type="nucleotide sequence ID" value="NZ_CM002917.1"/>
</dbReference>
<evidence type="ECO:0000256" key="1">
    <source>
        <dbReference type="SAM" id="SignalP"/>
    </source>
</evidence>
<evidence type="ECO:0000313" key="3">
    <source>
        <dbReference type="Proteomes" id="UP000004291"/>
    </source>
</evidence>
<reference evidence="2 3" key="2">
    <citation type="submission" date="2012-06" db="EMBL/GenBank/DDBJ databases">
        <authorList>
            <person name="Fiebig A."/>
        </authorList>
    </citation>
    <scope>NUCLEOTIDE SEQUENCE [LARGE SCALE GENOMIC DNA]</scope>
    <source>
        <strain evidence="2 3">DFL-43</strain>
    </source>
</reference>
<dbReference type="HOGENOM" id="CLU_986158_0_0_5"/>
<sequence>MLQLKSSSFSFLVFFCLASISFADEIGSKHLRPENMGQDFKDNPPICYPVSSKPSAWVDQYKGTPQAGYYWGVVVSCDALSKTLKRKYQPTGGGITHARDRNRQLVIPEWYPVQIQPTVPSPGVNSTEGWKCIFAKPNTNIPENEFTCTINCCQLGDQTAVVTPAEEPPLPATVELDLPRYMTDGAGGERLEVPMFAIEIDKILYLPRLKYTATQICSAIETNGRPKYGPVAFFNEKSGYFRVNDNGKYSVYSNDGSDGTPIPRFNIGQGEVRLVQRVVCKN</sequence>
<reference evidence="2 3" key="1">
    <citation type="submission" date="2007-10" db="EMBL/GenBank/DDBJ databases">
        <authorList>
            <person name="Wagner-Dobler I."/>
            <person name="Ferriera S."/>
            <person name="Johnson J."/>
            <person name="Kravitz S."/>
            <person name="Beeson K."/>
            <person name="Sutton G."/>
            <person name="Rogers Y.-H."/>
            <person name="Friedman R."/>
            <person name="Frazier M."/>
            <person name="Venter J.C."/>
        </authorList>
    </citation>
    <scope>NUCLEOTIDE SEQUENCE [LARGE SCALE GENOMIC DNA]</scope>
    <source>
        <strain evidence="2 3">DFL-43</strain>
    </source>
</reference>
<feature type="chain" id="PRO_5001904206" evidence="1">
    <location>
        <begin position="24"/>
        <end position="282"/>
    </location>
</feature>
<dbReference type="Proteomes" id="UP000004291">
    <property type="component" value="Chromosome"/>
</dbReference>
<gene>
    <name evidence="2" type="ORF">HPDFL43_00035220</name>
</gene>
<evidence type="ECO:0000313" key="2">
    <source>
        <dbReference type="EMBL" id="KGB27060.1"/>
    </source>
</evidence>
<dbReference type="EMBL" id="ABIA03000004">
    <property type="protein sequence ID" value="KGB27060.1"/>
    <property type="molecule type" value="Genomic_DNA"/>
</dbReference>
<keyword evidence="3" id="KW-1185">Reference proteome</keyword>
<feature type="signal peptide" evidence="1">
    <location>
        <begin position="1"/>
        <end position="23"/>
    </location>
</feature>